<dbReference type="OrthoDB" id="9808267at2"/>
<dbReference type="AlphaFoldDB" id="A0A0R2I2R0"/>
<dbReference type="PATRIC" id="fig|396268.3.peg.1228"/>
<keyword evidence="2" id="KW-1277">Toxin-antitoxin system</keyword>
<dbReference type="GO" id="GO:0006355">
    <property type="term" value="P:regulation of DNA-templated transcription"/>
    <property type="evidence" value="ECO:0007669"/>
    <property type="project" value="InterPro"/>
</dbReference>
<gene>
    <name evidence="3" type="ORF">IV45_GL001216</name>
</gene>
<evidence type="ECO:0008006" key="5">
    <source>
        <dbReference type="Google" id="ProtNLM"/>
    </source>
</evidence>
<dbReference type="NCBIfam" id="TIGR02384">
    <property type="entry name" value="RelB_DinJ"/>
    <property type="match status" value="1"/>
</dbReference>
<name>A0A0R2I2R0_9LACO</name>
<dbReference type="PANTHER" id="PTHR38781:SF1">
    <property type="entry name" value="ANTITOXIN DINJ-RELATED"/>
    <property type="match status" value="1"/>
</dbReference>
<dbReference type="Pfam" id="PF04221">
    <property type="entry name" value="RelB"/>
    <property type="match status" value="1"/>
</dbReference>
<evidence type="ECO:0000313" key="4">
    <source>
        <dbReference type="Proteomes" id="UP000050934"/>
    </source>
</evidence>
<dbReference type="PANTHER" id="PTHR38781">
    <property type="entry name" value="ANTITOXIN DINJ-RELATED"/>
    <property type="match status" value="1"/>
</dbReference>
<dbReference type="EMBL" id="JQBW01000004">
    <property type="protein sequence ID" value="KRN59472.1"/>
    <property type="molecule type" value="Genomic_DNA"/>
</dbReference>
<organism evidence="3 4">
    <name type="scientific">Limosilactobacillus secaliphilus</name>
    <dbReference type="NCBI Taxonomy" id="396268"/>
    <lineage>
        <taxon>Bacteria</taxon>
        <taxon>Bacillati</taxon>
        <taxon>Bacillota</taxon>
        <taxon>Bacilli</taxon>
        <taxon>Lactobacillales</taxon>
        <taxon>Lactobacillaceae</taxon>
        <taxon>Limosilactobacillus</taxon>
    </lineage>
</organism>
<comment type="caution">
    <text evidence="3">The sequence shown here is derived from an EMBL/GenBank/DDBJ whole genome shotgun (WGS) entry which is preliminary data.</text>
</comment>
<dbReference type="Gene3D" id="1.10.1220.10">
    <property type="entry name" value="Met repressor-like"/>
    <property type="match status" value="1"/>
</dbReference>
<reference evidence="3 4" key="1">
    <citation type="journal article" date="2015" name="Genome Announc.">
        <title>Expanding the biotechnology potential of lactobacilli through comparative genomics of 213 strains and associated genera.</title>
        <authorList>
            <person name="Sun Z."/>
            <person name="Harris H.M."/>
            <person name="McCann A."/>
            <person name="Guo C."/>
            <person name="Argimon S."/>
            <person name="Zhang W."/>
            <person name="Yang X."/>
            <person name="Jeffery I.B."/>
            <person name="Cooney J.C."/>
            <person name="Kagawa T.F."/>
            <person name="Liu W."/>
            <person name="Song Y."/>
            <person name="Salvetti E."/>
            <person name="Wrobel A."/>
            <person name="Rasinkangas P."/>
            <person name="Parkhill J."/>
            <person name="Rea M.C."/>
            <person name="O'Sullivan O."/>
            <person name="Ritari J."/>
            <person name="Douillard F.P."/>
            <person name="Paul Ross R."/>
            <person name="Yang R."/>
            <person name="Briner A.E."/>
            <person name="Felis G.E."/>
            <person name="de Vos W.M."/>
            <person name="Barrangou R."/>
            <person name="Klaenhammer T.R."/>
            <person name="Caufield P.W."/>
            <person name="Cui Y."/>
            <person name="Zhang H."/>
            <person name="O'Toole P.W."/>
        </authorList>
    </citation>
    <scope>NUCLEOTIDE SEQUENCE [LARGE SCALE GENOMIC DNA]</scope>
    <source>
        <strain evidence="3 4">DSM 17896</strain>
    </source>
</reference>
<proteinExistence type="inferred from homology"/>
<evidence type="ECO:0000313" key="3">
    <source>
        <dbReference type="EMBL" id="KRN59472.1"/>
    </source>
</evidence>
<dbReference type="STRING" id="396268.IV45_GL001216"/>
<protein>
    <recommendedName>
        <fullName evidence="5">Addiction module antitoxin, RelB/DinJ family</fullName>
    </recommendedName>
</protein>
<dbReference type="GO" id="GO:0006351">
    <property type="term" value="P:DNA-templated transcription"/>
    <property type="evidence" value="ECO:0007669"/>
    <property type="project" value="TreeGrafter"/>
</dbReference>
<dbReference type="InterPro" id="IPR013321">
    <property type="entry name" value="Arc_rbn_hlx_hlx"/>
</dbReference>
<keyword evidence="4" id="KW-1185">Reference proteome</keyword>
<evidence type="ECO:0000256" key="1">
    <source>
        <dbReference type="ARBA" id="ARBA00010562"/>
    </source>
</evidence>
<accession>A0A0R2I2R0</accession>
<dbReference type="InterPro" id="IPR007337">
    <property type="entry name" value="RelB/DinJ"/>
</dbReference>
<dbReference type="Proteomes" id="UP000050934">
    <property type="component" value="Unassembled WGS sequence"/>
</dbReference>
<sequence>MGSDIMTKTYSIRLDENTRNDAQKIFNDLGMDFSTGIKIYLKQVIKLNGIPFELSNESGLERSLQELKNGDYKSFKSVDKLFEDLNSKDD</sequence>
<comment type="similarity">
    <text evidence="1">Belongs to the RelB/DinJ antitoxin family.</text>
</comment>
<evidence type="ECO:0000256" key="2">
    <source>
        <dbReference type="ARBA" id="ARBA00022649"/>
    </source>
</evidence>